<gene>
    <name evidence="1" type="ORF">MJO28_004060</name>
</gene>
<organism evidence="1 2">
    <name type="scientific">Puccinia striiformis f. sp. tritici</name>
    <dbReference type="NCBI Taxonomy" id="168172"/>
    <lineage>
        <taxon>Eukaryota</taxon>
        <taxon>Fungi</taxon>
        <taxon>Dikarya</taxon>
        <taxon>Basidiomycota</taxon>
        <taxon>Pucciniomycotina</taxon>
        <taxon>Pucciniomycetes</taxon>
        <taxon>Pucciniales</taxon>
        <taxon>Pucciniaceae</taxon>
        <taxon>Puccinia</taxon>
    </lineage>
</organism>
<evidence type="ECO:0000313" key="1">
    <source>
        <dbReference type="EMBL" id="KAI7956965.1"/>
    </source>
</evidence>
<reference evidence="2" key="2">
    <citation type="journal article" date="2018" name="Mol. Plant Microbe Interact.">
        <title>Genome sequence resources for the wheat stripe rust pathogen (Puccinia striiformis f. sp. tritici) and the barley stripe rust pathogen (Puccinia striiformis f. sp. hordei).</title>
        <authorList>
            <person name="Xia C."/>
            <person name="Wang M."/>
            <person name="Yin C."/>
            <person name="Cornejo O.E."/>
            <person name="Hulbert S.H."/>
            <person name="Chen X."/>
        </authorList>
    </citation>
    <scope>NUCLEOTIDE SEQUENCE [LARGE SCALE GENOMIC DNA]</scope>
    <source>
        <strain evidence="2">93-210</strain>
    </source>
</reference>
<reference evidence="1 2" key="3">
    <citation type="journal article" date="2022" name="Microbiol. Spectr.">
        <title>Folding features and dynamics of 3D genome architecture in plant fungal pathogens.</title>
        <authorList>
            <person name="Xia C."/>
        </authorList>
    </citation>
    <scope>NUCLEOTIDE SEQUENCE [LARGE SCALE GENOMIC DNA]</scope>
    <source>
        <strain evidence="1 2">93-210</strain>
    </source>
</reference>
<dbReference type="Proteomes" id="UP001060170">
    <property type="component" value="Chromosome 4"/>
</dbReference>
<proteinExistence type="predicted"/>
<protein>
    <submittedName>
        <fullName evidence="1">Uncharacterized protein</fullName>
    </submittedName>
</protein>
<dbReference type="EMBL" id="CM045868">
    <property type="protein sequence ID" value="KAI7956965.1"/>
    <property type="molecule type" value="Genomic_DNA"/>
</dbReference>
<keyword evidence="2" id="KW-1185">Reference proteome</keyword>
<name>A0ACC0EPE5_9BASI</name>
<reference evidence="2" key="1">
    <citation type="journal article" date="2018" name="BMC Genomics">
        <title>Genomic insights into host adaptation between the wheat stripe rust pathogen (Puccinia striiformis f. sp. tritici) and the barley stripe rust pathogen (Puccinia striiformis f. sp. hordei).</title>
        <authorList>
            <person name="Xia C."/>
            <person name="Wang M."/>
            <person name="Yin C."/>
            <person name="Cornejo O.E."/>
            <person name="Hulbert S.H."/>
            <person name="Chen X."/>
        </authorList>
    </citation>
    <scope>NUCLEOTIDE SEQUENCE [LARGE SCALE GENOMIC DNA]</scope>
    <source>
        <strain evidence="2">93-210</strain>
    </source>
</reference>
<accession>A0ACC0EPE5</accession>
<comment type="caution">
    <text evidence="1">The sequence shown here is derived from an EMBL/GenBank/DDBJ whole genome shotgun (WGS) entry which is preliminary data.</text>
</comment>
<evidence type="ECO:0000313" key="2">
    <source>
        <dbReference type="Proteomes" id="UP001060170"/>
    </source>
</evidence>
<sequence length="117" mass="12830">MPWVKDTAGSDVAQPMFTINSLMKAGVLADKLALGRLPWTCLPGTSMPRFQPFHSSKLNSTQMTQSHIQDVGQQYGIVASAETKHHASSRDPIALHHSLQSVKVLSQHDGERPLQSE</sequence>